<evidence type="ECO:0000313" key="6">
    <source>
        <dbReference type="Proteomes" id="UP001296943"/>
    </source>
</evidence>
<evidence type="ECO:0000256" key="4">
    <source>
        <dbReference type="PIRNR" id="PIRNR006078"/>
    </source>
</evidence>
<dbReference type="PANTHER" id="PTHR21599:SF0">
    <property type="entry name" value="GLYCERATE KINASE"/>
    <property type="match status" value="1"/>
</dbReference>
<dbReference type="Gene3D" id="3.40.50.10350">
    <property type="entry name" value="Glycerate kinase, domain 1"/>
    <property type="match status" value="1"/>
</dbReference>
<name>A0ABS2MWD5_9BACI</name>
<organism evidence="5 6">
    <name type="scientific">Aquibacillus albus</name>
    <dbReference type="NCBI Taxonomy" id="1168171"/>
    <lineage>
        <taxon>Bacteria</taxon>
        <taxon>Bacillati</taxon>
        <taxon>Bacillota</taxon>
        <taxon>Bacilli</taxon>
        <taxon>Bacillales</taxon>
        <taxon>Bacillaceae</taxon>
        <taxon>Aquibacillus</taxon>
    </lineage>
</organism>
<gene>
    <name evidence="5" type="ORF">JOC48_000678</name>
</gene>
<comment type="caution">
    <text evidence="5">The sequence shown here is derived from an EMBL/GenBank/DDBJ whole genome shotgun (WGS) entry which is preliminary data.</text>
</comment>
<dbReference type="RefSeq" id="WP_204497622.1">
    <property type="nucleotide sequence ID" value="NZ_JAFBDR010000002.1"/>
</dbReference>
<dbReference type="Proteomes" id="UP001296943">
    <property type="component" value="Unassembled WGS sequence"/>
</dbReference>
<comment type="similarity">
    <text evidence="1 4">Belongs to the glycerate kinase type-1 family.</text>
</comment>
<evidence type="ECO:0000256" key="3">
    <source>
        <dbReference type="ARBA" id="ARBA00022777"/>
    </source>
</evidence>
<dbReference type="InterPro" id="IPR036129">
    <property type="entry name" value="Glycerate_kinase_sf"/>
</dbReference>
<evidence type="ECO:0000313" key="5">
    <source>
        <dbReference type="EMBL" id="MBM7570200.1"/>
    </source>
</evidence>
<dbReference type="EMBL" id="JAFBDR010000002">
    <property type="protein sequence ID" value="MBM7570200.1"/>
    <property type="molecule type" value="Genomic_DNA"/>
</dbReference>
<dbReference type="GO" id="GO:0008887">
    <property type="term" value="F:glycerate kinase activity"/>
    <property type="evidence" value="ECO:0007669"/>
    <property type="project" value="UniProtKB-EC"/>
</dbReference>
<evidence type="ECO:0000256" key="2">
    <source>
        <dbReference type="ARBA" id="ARBA00022679"/>
    </source>
</evidence>
<evidence type="ECO:0000256" key="1">
    <source>
        <dbReference type="ARBA" id="ARBA00006284"/>
    </source>
</evidence>
<dbReference type="Gene3D" id="3.90.1510.10">
    <property type="entry name" value="Glycerate kinase, domain 2"/>
    <property type="match status" value="1"/>
</dbReference>
<keyword evidence="2 4" id="KW-0808">Transferase</keyword>
<dbReference type="InterPro" id="IPR018193">
    <property type="entry name" value="Glyc_kinase_flavodox-like_fold"/>
</dbReference>
<dbReference type="InterPro" id="IPR004381">
    <property type="entry name" value="Glycerate_kinase"/>
</dbReference>
<dbReference type="Pfam" id="PF02595">
    <property type="entry name" value="Gly_kinase"/>
    <property type="match status" value="1"/>
</dbReference>
<keyword evidence="3 4" id="KW-0418">Kinase</keyword>
<sequence>MKVVISPDSFKGSISAIEFCSAVSNGILRVFPNASIEKIPLADGGEGTMENMVLSTGGTMRSVMVKGPLGNEVNASYGILGDQKTIVIEMAEASGLTLVEPEKRDPFIASSFGTGELIKHALNDGYRQFVIGLGGSATNDSGAGMLKALGMELFGKDGVPLPEGGGHLIDLVNYDKTNLDPRLTEASFQIASDVTNVLCGPKGASAIFGPQKGASPDMVSHLDKAINHFSDIVYKQEGVDMRPIIGGGAAGGMGAALVTFLDAEVRSGIDVVMEGIKFEEKIKGADLVITGEGKLDEQTLSGKVIAGVNKVTKKYQIPIIALCGGIELDFTKLDDLGLLSAFSIVPKPCSLEEAMDEAPKWVEERTESFMRVIRNYKNS</sequence>
<reference evidence="5 6" key="1">
    <citation type="submission" date="2021-01" db="EMBL/GenBank/DDBJ databases">
        <title>Genomic Encyclopedia of Type Strains, Phase IV (KMG-IV): sequencing the most valuable type-strain genomes for metagenomic binning, comparative biology and taxonomic classification.</title>
        <authorList>
            <person name="Goeker M."/>
        </authorList>
    </citation>
    <scope>NUCLEOTIDE SEQUENCE [LARGE SCALE GENOMIC DNA]</scope>
    <source>
        <strain evidence="5 6">DSM 23711</strain>
    </source>
</reference>
<dbReference type="InterPro" id="IPR018197">
    <property type="entry name" value="Glycerate_kinase_RE-like"/>
</dbReference>
<proteinExistence type="inferred from homology"/>
<dbReference type="NCBIfam" id="TIGR00045">
    <property type="entry name" value="glycerate kinase"/>
    <property type="match status" value="1"/>
</dbReference>
<dbReference type="PIRSF" id="PIRSF006078">
    <property type="entry name" value="GlxK"/>
    <property type="match status" value="1"/>
</dbReference>
<dbReference type="PANTHER" id="PTHR21599">
    <property type="entry name" value="GLYCERATE KINASE"/>
    <property type="match status" value="1"/>
</dbReference>
<protein>
    <submittedName>
        <fullName evidence="5">Glycerate kinase</fullName>
        <ecNumber evidence="5">2.7.1.31</ecNumber>
    </submittedName>
</protein>
<accession>A0ABS2MWD5</accession>
<dbReference type="SUPFAM" id="SSF110738">
    <property type="entry name" value="Glycerate kinase I"/>
    <property type="match status" value="1"/>
</dbReference>
<keyword evidence="6" id="KW-1185">Reference proteome</keyword>
<dbReference type="EC" id="2.7.1.31" evidence="5"/>